<keyword evidence="3" id="KW-1185">Reference proteome</keyword>
<sequence>MILTIVQIVCHNVYCILTSHPSPAEIGLTKALSAESPLNKELTKKRSSFTDQDIVSNEASRQHHTTTSAHCSGAIDPCRYSQPKISSMCQISLRYGMRSQGDDFPFILGFNYFLALNLIWMQIPRKESFLIGLAYPSAR</sequence>
<keyword evidence="1" id="KW-0812">Transmembrane</keyword>
<dbReference type="EMBL" id="JARK01001714">
    <property type="protein sequence ID" value="EYB81637.1"/>
    <property type="molecule type" value="Genomic_DNA"/>
</dbReference>
<comment type="caution">
    <text evidence="2">The sequence shown here is derived from an EMBL/GenBank/DDBJ whole genome shotgun (WGS) entry which is preliminary data.</text>
</comment>
<evidence type="ECO:0000313" key="3">
    <source>
        <dbReference type="Proteomes" id="UP000024635"/>
    </source>
</evidence>
<keyword evidence="1" id="KW-0472">Membrane</keyword>
<reference evidence="3" key="1">
    <citation type="journal article" date="2015" name="Nat. Genet.">
        <title>The genome and transcriptome of the zoonotic hookworm Ancylostoma ceylanicum identify infection-specific gene families.</title>
        <authorList>
            <person name="Schwarz E.M."/>
            <person name="Hu Y."/>
            <person name="Antoshechkin I."/>
            <person name="Miller M.M."/>
            <person name="Sternberg P.W."/>
            <person name="Aroian R.V."/>
        </authorList>
    </citation>
    <scope>NUCLEOTIDE SEQUENCE</scope>
    <source>
        <strain evidence="3">HY135</strain>
    </source>
</reference>
<dbReference type="AlphaFoldDB" id="A0A016RU72"/>
<protein>
    <submittedName>
        <fullName evidence="2">Uncharacterized protein</fullName>
    </submittedName>
</protein>
<evidence type="ECO:0000313" key="2">
    <source>
        <dbReference type="EMBL" id="EYB81637.1"/>
    </source>
</evidence>
<feature type="transmembrane region" description="Helical" evidence="1">
    <location>
        <begin position="104"/>
        <end position="123"/>
    </location>
</feature>
<keyword evidence="1" id="KW-1133">Transmembrane helix</keyword>
<accession>A0A016RU72</accession>
<proteinExistence type="predicted"/>
<evidence type="ECO:0000256" key="1">
    <source>
        <dbReference type="SAM" id="Phobius"/>
    </source>
</evidence>
<name>A0A016RU72_9BILA</name>
<dbReference type="Proteomes" id="UP000024635">
    <property type="component" value="Unassembled WGS sequence"/>
</dbReference>
<organism evidence="2 3">
    <name type="scientific">Ancylostoma ceylanicum</name>
    <dbReference type="NCBI Taxonomy" id="53326"/>
    <lineage>
        <taxon>Eukaryota</taxon>
        <taxon>Metazoa</taxon>
        <taxon>Ecdysozoa</taxon>
        <taxon>Nematoda</taxon>
        <taxon>Chromadorea</taxon>
        <taxon>Rhabditida</taxon>
        <taxon>Rhabditina</taxon>
        <taxon>Rhabditomorpha</taxon>
        <taxon>Strongyloidea</taxon>
        <taxon>Ancylostomatidae</taxon>
        <taxon>Ancylostomatinae</taxon>
        <taxon>Ancylostoma</taxon>
    </lineage>
</organism>
<gene>
    <name evidence="2" type="primary">Acey_s0378.g307</name>
    <name evidence="2" type="ORF">Y032_0378g307</name>
</gene>